<dbReference type="Pfam" id="PF00534">
    <property type="entry name" value="Glycos_transf_1"/>
    <property type="match status" value="1"/>
</dbReference>
<evidence type="ECO:0000313" key="7">
    <source>
        <dbReference type="Proteomes" id="UP000077875"/>
    </source>
</evidence>
<feature type="domain" description="Glycosyl transferase family 1" evidence="4">
    <location>
        <begin position="180"/>
        <end position="349"/>
    </location>
</feature>
<protein>
    <submittedName>
        <fullName evidence="6">Glycosyl transferase family 1</fullName>
    </submittedName>
</protein>
<dbReference type="RefSeq" id="WP_064121594.1">
    <property type="nucleotide sequence ID" value="NZ_CP015243.1"/>
</dbReference>
<dbReference type="Proteomes" id="UP000077875">
    <property type="component" value="Chromosome"/>
</dbReference>
<dbReference type="PANTHER" id="PTHR12526:SF640">
    <property type="entry name" value="COLANIC ACID BIOSYNTHESIS GLYCOSYLTRANSFERASE WCAL-RELATED"/>
    <property type="match status" value="1"/>
</dbReference>
<evidence type="ECO:0000259" key="4">
    <source>
        <dbReference type="Pfam" id="PF00534"/>
    </source>
</evidence>
<dbReference type="KEGG" id="haa:A5892_03315"/>
<evidence type="ECO:0000259" key="5">
    <source>
        <dbReference type="Pfam" id="PF13439"/>
    </source>
</evidence>
<proteinExistence type="inferred from homology"/>
<feature type="domain" description="Glycosyltransferase subfamily 4-like N-terminal" evidence="5">
    <location>
        <begin position="14"/>
        <end position="167"/>
    </location>
</feature>
<comment type="similarity">
    <text evidence="1">Belongs to the glycosyltransferase group 1 family. Glycosyltransferase 4 subfamily.</text>
</comment>
<dbReference type="STRING" id="376489.A5892_03315"/>
<keyword evidence="7" id="KW-1185">Reference proteome</keyword>
<dbReference type="Pfam" id="PF13439">
    <property type="entry name" value="Glyco_transf_4"/>
    <property type="match status" value="1"/>
</dbReference>
<dbReference type="Gene3D" id="3.40.50.2000">
    <property type="entry name" value="Glycogen Phosphorylase B"/>
    <property type="match status" value="2"/>
</dbReference>
<evidence type="ECO:0000313" key="6">
    <source>
        <dbReference type="EMBL" id="ANF56616.1"/>
    </source>
</evidence>
<dbReference type="AlphaFoldDB" id="A0A172YBW8"/>
<keyword evidence="2" id="KW-0328">Glycosyltransferase</keyword>
<evidence type="ECO:0000256" key="1">
    <source>
        <dbReference type="ARBA" id="ARBA00009481"/>
    </source>
</evidence>
<keyword evidence="3 6" id="KW-0808">Transferase</keyword>
<organism evidence="6 7">
    <name type="scientific">Halotalea alkalilenta</name>
    <dbReference type="NCBI Taxonomy" id="376489"/>
    <lineage>
        <taxon>Bacteria</taxon>
        <taxon>Pseudomonadati</taxon>
        <taxon>Pseudomonadota</taxon>
        <taxon>Gammaproteobacteria</taxon>
        <taxon>Oceanospirillales</taxon>
        <taxon>Halomonadaceae</taxon>
        <taxon>Halotalea</taxon>
    </lineage>
</organism>
<reference evidence="6 7" key="1">
    <citation type="submission" date="2016-04" db="EMBL/GenBank/DDBJ databases">
        <title>Complete Genome Sequence of Halotalea alkalilenta IHB B 13600.</title>
        <authorList>
            <person name="Swarnkar M.K."/>
            <person name="Sharma A."/>
            <person name="Kaushal K."/>
            <person name="Soni R."/>
            <person name="Rana S."/>
            <person name="Singh A.K."/>
            <person name="Gulati A."/>
        </authorList>
    </citation>
    <scope>NUCLEOTIDE SEQUENCE [LARGE SCALE GENOMIC DNA]</scope>
    <source>
        <strain evidence="6 7">IHB B 13600</strain>
    </source>
</reference>
<accession>A0A172YBW8</accession>
<dbReference type="EMBL" id="CP015243">
    <property type="protein sequence ID" value="ANF56616.1"/>
    <property type="molecule type" value="Genomic_DNA"/>
</dbReference>
<gene>
    <name evidence="6" type="ORF">A5892_03315</name>
</gene>
<name>A0A172YBW8_9GAMM</name>
<dbReference type="GO" id="GO:1901135">
    <property type="term" value="P:carbohydrate derivative metabolic process"/>
    <property type="evidence" value="ECO:0007669"/>
    <property type="project" value="UniProtKB-ARBA"/>
</dbReference>
<dbReference type="GO" id="GO:0016757">
    <property type="term" value="F:glycosyltransferase activity"/>
    <property type="evidence" value="ECO:0007669"/>
    <property type="project" value="UniProtKB-KW"/>
</dbReference>
<dbReference type="InterPro" id="IPR028098">
    <property type="entry name" value="Glyco_trans_4-like_N"/>
</dbReference>
<dbReference type="PANTHER" id="PTHR12526">
    <property type="entry name" value="GLYCOSYLTRANSFERASE"/>
    <property type="match status" value="1"/>
</dbReference>
<dbReference type="InterPro" id="IPR001296">
    <property type="entry name" value="Glyco_trans_1"/>
</dbReference>
<evidence type="ECO:0000256" key="3">
    <source>
        <dbReference type="ARBA" id="ARBA00022679"/>
    </source>
</evidence>
<evidence type="ECO:0000256" key="2">
    <source>
        <dbReference type="ARBA" id="ARBA00022676"/>
    </source>
</evidence>
<sequence length="372" mass="40039">MTHKVLQLCLSTGWGGLEMYPSRIIAELKSQGWQVYGAAIAGSSVERSMRAAGVEVFSCASRGRALLGVVALSRFIRRRGISVVHCHKSSDLRICALLKTLDPSLRVVFTEHMGVSKPKRDLYHRWAYGRVDQVLAISDATLARNRRALPVPSERLARLYQGLDLARHPAELAAGARCALRASLGIDEQRVAVGLPGRLTDGKGHLVWLDALAGLPAESRIEGLIIGGREAREGSDVRFVAELDRRIEALGLGGRVRFSGFRADLPQVLAALDIVCVPSRNEAFGLTVIEAMAAGRAVICADAGALPEIVTANTGLLVGAEDVEGWREAMLALERDPARRAALGAAGRLRVEQSFELGRHVEALIGYYTGAA</sequence>
<dbReference type="SUPFAM" id="SSF53756">
    <property type="entry name" value="UDP-Glycosyltransferase/glycogen phosphorylase"/>
    <property type="match status" value="1"/>
</dbReference>